<dbReference type="Gene3D" id="1.10.150.280">
    <property type="entry name" value="AF1531-like domain"/>
    <property type="match status" value="1"/>
</dbReference>
<name>A0A410PV97_9FIRM</name>
<sequence length="251" mass="27794">MYLLRGYFMKCFLNRDYVENFIRYHKKTIIKVAAGILLFAAAFFVFCIRDHEGPTKEFHLMNGSEVQQQKADSAGAEEASDSQTEEKATAVKSKIYIDIGGAVHKPYVYEMQEGARVYEAIELAGGLTAEADVSSLNLAQVLKDEDKIMIYTKKQMEEGSMEDSIKNNKVSQIAGGNTSRQFDTDSSQGLININTAGSDALQTITGIGPSTAEKIISYRQEHGSFKKIEDLMNVSGIGQKTFDKLKSKITV</sequence>
<dbReference type="Pfam" id="PF10531">
    <property type="entry name" value="SLBB"/>
    <property type="match status" value="1"/>
</dbReference>
<keyword evidence="1" id="KW-0472">Membrane</keyword>
<accession>A0A410PV97</accession>
<dbReference type="GO" id="GO:0015627">
    <property type="term" value="C:type II protein secretion system complex"/>
    <property type="evidence" value="ECO:0007669"/>
    <property type="project" value="TreeGrafter"/>
</dbReference>
<keyword evidence="1" id="KW-0812">Transmembrane</keyword>
<dbReference type="Pfam" id="PF12836">
    <property type="entry name" value="HHH_3"/>
    <property type="match status" value="1"/>
</dbReference>
<dbReference type="InterPro" id="IPR051675">
    <property type="entry name" value="Endo/Exo/Phosphatase_dom_1"/>
</dbReference>
<dbReference type="GO" id="GO:0006281">
    <property type="term" value="P:DNA repair"/>
    <property type="evidence" value="ECO:0007669"/>
    <property type="project" value="InterPro"/>
</dbReference>
<dbReference type="InterPro" id="IPR003583">
    <property type="entry name" value="Hlx-hairpin-Hlx_DNA-bd_motif"/>
</dbReference>
<dbReference type="AlphaFoldDB" id="A0A410PV97"/>
<dbReference type="InterPro" id="IPR010994">
    <property type="entry name" value="RuvA_2-like"/>
</dbReference>
<dbReference type="NCBIfam" id="TIGR00426">
    <property type="entry name" value="competence protein ComEA helix-hairpin-helix repeat region"/>
    <property type="match status" value="1"/>
</dbReference>
<feature type="domain" description="Helix-hairpin-helix DNA-binding motif class 1" evidence="2">
    <location>
        <begin position="229"/>
        <end position="248"/>
    </location>
</feature>
<dbReference type="EMBL" id="CP035281">
    <property type="protein sequence ID" value="QAT42828.1"/>
    <property type="molecule type" value="Genomic_DNA"/>
</dbReference>
<dbReference type="Gene3D" id="3.10.560.10">
    <property type="entry name" value="Outer membrane lipoprotein wza domain like"/>
    <property type="match status" value="1"/>
</dbReference>
<dbReference type="Proteomes" id="UP000287601">
    <property type="component" value="Chromosome"/>
</dbReference>
<dbReference type="GO" id="GO:0003677">
    <property type="term" value="F:DNA binding"/>
    <property type="evidence" value="ECO:0007669"/>
    <property type="project" value="InterPro"/>
</dbReference>
<keyword evidence="4" id="KW-1185">Reference proteome</keyword>
<dbReference type="InterPro" id="IPR004509">
    <property type="entry name" value="Competence_ComEA_HhH"/>
</dbReference>
<dbReference type="SUPFAM" id="SSF47781">
    <property type="entry name" value="RuvA domain 2-like"/>
    <property type="match status" value="1"/>
</dbReference>
<keyword evidence="1" id="KW-1133">Transmembrane helix</keyword>
<dbReference type="OrthoDB" id="9790239at2"/>
<protein>
    <recommendedName>
        <fullName evidence="2">Helix-hairpin-helix DNA-binding motif class 1 domain-containing protein</fullName>
    </recommendedName>
</protein>
<dbReference type="KEGG" id="amij:EQM06_06040"/>
<dbReference type="GO" id="GO:0015628">
    <property type="term" value="P:protein secretion by the type II secretion system"/>
    <property type="evidence" value="ECO:0007669"/>
    <property type="project" value="TreeGrafter"/>
</dbReference>
<feature type="domain" description="Helix-hairpin-helix DNA-binding motif class 1" evidence="2">
    <location>
        <begin position="199"/>
        <end position="218"/>
    </location>
</feature>
<organism evidence="3 4">
    <name type="scientific">Aminipila luticellarii</name>
    <dbReference type="NCBI Taxonomy" id="2507160"/>
    <lineage>
        <taxon>Bacteria</taxon>
        <taxon>Bacillati</taxon>
        <taxon>Bacillota</taxon>
        <taxon>Clostridia</taxon>
        <taxon>Peptostreptococcales</taxon>
        <taxon>Anaerovoracaceae</taxon>
        <taxon>Aminipila</taxon>
    </lineage>
</organism>
<evidence type="ECO:0000313" key="3">
    <source>
        <dbReference type="EMBL" id="QAT42828.1"/>
    </source>
</evidence>
<dbReference type="InterPro" id="IPR019554">
    <property type="entry name" value="Soluble_ligand-bd"/>
</dbReference>
<proteinExistence type="predicted"/>
<reference evidence="3 4" key="1">
    <citation type="submission" date="2019-01" db="EMBL/GenBank/DDBJ databases">
        <title>Draft genomes of a novel of Aminipila strains.</title>
        <authorList>
            <person name="Ma S."/>
        </authorList>
    </citation>
    <scope>NUCLEOTIDE SEQUENCE [LARGE SCALE GENOMIC DNA]</scope>
    <source>
        <strain evidence="4">JN-39</strain>
    </source>
</reference>
<evidence type="ECO:0000256" key="1">
    <source>
        <dbReference type="SAM" id="Phobius"/>
    </source>
</evidence>
<evidence type="ECO:0000313" key="4">
    <source>
        <dbReference type="Proteomes" id="UP000287601"/>
    </source>
</evidence>
<dbReference type="PANTHER" id="PTHR21180">
    <property type="entry name" value="ENDONUCLEASE/EXONUCLEASE/PHOSPHATASE FAMILY DOMAIN-CONTAINING PROTEIN 1"/>
    <property type="match status" value="1"/>
</dbReference>
<evidence type="ECO:0000259" key="2">
    <source>
        <dbReference type="SMART" id="SM00278"/>
    </source>
</evidence>
<feature type="transmembrane region" description="Helical" evidence="1">
    <location>
        <begin position="28"/>
        <end position="46"/>
    </location>
</feature>
<dbReference type="PANTHER" id="PTHR21180:SF32">
    <property type="entry name" value="ENDONUCLEASE_EXONUCLEASE_PHOSPHATASE FAMILY DOMAIN-CONTAINING PROTEIN 1"/>
    <property type="match status" value="1"/>
</dbReference>
<dbReference type="SMART" id="SM00278">
    <property type="entry name" value="HhH1"/>
    <property type="match status" value="2"/>
</dbReference>
<gene>
    <name evidence="3" type="ORF">EQM06_06040</name>
</gene>